<sequence>MQEVGELPERLWRDYPLRVSPWVPRTPGISRAKSGHPGLEKKSYVRWLNISRRSLHRSTVHDPLRISTRPCDLGPSRPPPREPRLEPSLRPQSLRLCDVDLVLDLRKSRPRTLDRNLDLTTATLEPSTLESSLTGQTLRRHRDLRRSRPRPQLNLTSTTSTLGILAACSADPARRTPLPCSALLHF</sequence>
<protein>
    <submittedName>
        <fullName evidence="2">Uncharacterized protein</fullName>
    </submittedName>
</protein>
<evidence type="ECO:0000313" key="3">
    <source>
        <dbReference type="Proteomes" id="UP000233551"/>
    </source>
</evidence>
<dbReference type="EMBL" id="PGOL01001787">
    <property type="protein sequence ID" value="PKI54340.1"/>
    <property type="molecule type" value="Genomic_DNA"/>
</dbReference>
<evidence type="ECO:0000256" key="1">
    <source>
        <dbReference type="SAM" id="MobiDB-lite"/>
    </source>
</evidence>
<name>A0A2I0JEI9_PUNGR</name>
<dbReference type="AlphaFoldDB" id="A0A2I0JEI9"/>
<comment type="caution">
    <text evidence="2">The sequence shown here is derived from an EMBL/GenBank/DDBJ whole genome shotgun (WGS) entry which is preliminary data.</text>
</comment>
<dbReference type="Proteomes" id="UP000233551">
    <property type="component" value="Unassembled WGS sequence"/>
</dbReference>
<feature type="compositionally biased region" description="Basic residues" evidence="1">
    <location>
        <begin position="138"/>
        <end position="149"/>
    </location>
</feature>
<feature type="region of interest" description="Disordered" evidence="1">
    <location>
        <begin position="59"/>
        <end position="88"/>
    </location>
</feature>
<reference evidence="2 3" key="1">
    <citation type="submission" date="2017-11" db="EMBL/GenBank/DDBJ databases">
        <title>De-novo sequencing of pomegranate (Punica granatum L.) genome.</title>
        <authorList>
            <person name="Akparov Z."/>
            <person name="Amiraslanov A."/>
            <person name="Hajiyeva S."/>
            <person name="Abbasov M."/>
            <person name="Kaur K."/>
            <person name="Hamwieh A."/>
            <person name="Solovyev V."/>
            <person name="Salamov A."/>
            <person name="Braich B."/>
            <person name="Kosarev P."/>
            <person name="Mahmoud A."/>
            <person name="Hajiyev E."/>
            <person name="Babayeva S."/>
            <person name="Izzatullayeva V."/>
            <person name="Mammadov A."/>
            <person name="Mammadov A."/>
            <person name="Sharifova S."/>
            <person name="Ojaghi J."/>
            <person name="Eynullazada K."/>
            <person name="Bayramov B."/>
            <person name="Abdulazimova A."/>
            <person name="Shahmuradov I."/>
        </authorList>
    </citation>
    <scope>NUCLEOTIDE SEQUENCE [LARGE SCALE GENOMIC DNA]</scope>
    <source>
        <strain evidence="3">cv. AG2017</strain>
        <tissue evidence="2">Leaf</tissue>
    </source>
</reference>
<organism evidence="2 3">
    <name type="scientific">Punica granatum</name>
    <name type="common">Pomegranate</name>
    <dbReference type="NCBI Taxonomy" id="22663"/>
    <lineage>
        <taxon>Eukaryota</taxon>
        <taxon>Viridiplantae</taxon>
        <taxon>Streptophyta</taxon>
        <taxon>Embryophyta</taxon>
        <taxon>Tracheophyta</taxon>
        <taxon>Spermatophyta</taxon>
        <taxon>Magnoliopsida</taxon>
        <taxon>eudicotyledons</taxon>
        <taxon>Gunneridae</taxon>
        <taxon>Pentapetalae</taxon>
        <taxon>rosids</taxon>
        <taxon>malvids</taxon>
        <taxon>Myrtales</taxon>
        <taxon>Lythraceae</taxon>
        <taxon>Punica</taxon>
    </lineage>
</organism>
<gene>
    <name evidence="2" type="ORF">CRG98_025276</name>
</gene>
<evidence type="ECO:0000313" key="2">
    <source>
        <dbReference type="EMBL" id="PKI54340.1"/>
    </source>
</evidence>
<accession>A0A2I0JEI9</accession>
<proteinExistence type="predicted"/>
<feature type="region of interest" description="Disordered" evidence="1">
    <location>
        <begin position="131"/>
        <end position="155"/>
    </location>
</feature>
<keyword evidence="3" id="KW-1185">Reference proteome</keyword>